<organism evidence="11 12">
    <name type="scientific">Cinnamomum micranthum f. kanehirae</name>
    <dbReference type="NCBI Taxonomy" id="337451"/>
    <lineage>
        <taxon>Eukaryota</taxon>
        <taxon>Viridiplantae</taxon>
        <taxon>Streptophyta</taxon>
        <taxon>Embryophyta</taxon>
        <taxon>Tracheophyta</taxon>
        <taxon>Spermatophyta</taxon>
        <taxon>Magnoliopsida</taxon>
        <taxon>Magnoliidae</taxon>
        <taxon>Laurales</taxon>
        <taxon>Lauraceae</taxon>
        <taxon>Cinnamomum</taxon>
    </lineage>
</organism>
<feature type="compositionally biased region" description="Polar residues" evidence="8">
    <location>
        <begin position="130"/>
        <end position="147"/>
    </location>
</feature>
<dbReference type="GO" id="GO:0005634">
    <property type="term" value="C:nucleus"/>
    <property type="evidence" value="ECO:0007669"/>
    <property type="project" value="UniProtKB-SubCell"/>
</dbReference>
<evidence type="ECO:0000256" key="3">
    <source>
        <dbReference type="ARBA" id="ARBA00022454"/>
    </source>
</evidence>
<dbReference type="Gene3D" id="1.10.8.850">
    <property type="entry name" value="Histone-lysine N methyltransferase , C-terminal domain-like"/>
    <property type="match status" value="1"/>
</dbReference>
<dbReference type="CDD" id="cd10538">
    <property type="entry name" value="SET_SETDB-like"/>
    <property type="match status" value="1"/>
</dbReference>
<dbReference type="PANTHER" id="PTHR46450">
    <property type="entry name" value="INACTIVE HISTONE-LYSINE N-METHYLTRANSFERASE SUVR1-RELATED"/>
    <property type="match status" value="1"/>
</dbReference>
<evidence type="ECO:0000313" key="12">
    <source>
        <dbReference type="Proteomes" id="UP000283530"/>
    </source>
</evidence>
<evidence type="ECO:0000313" key="11">
    <source>
        <dbReference type="EMBL" id="RWR96530.1"/>
    </source>
</evidence>
<keyword evidence="7" id="KW-0539">Nucleus</keyword>
<evidence type="ECO:0000256" key="4">
    <source>
        <dbReference type="ARBA" id="ARBA00022679"/>
    </source>
</evidence>
<feature type="region of interest" description="Disordered" evidence="8">
    <location>
        <begin position="59"/>
        <end position="183"/>
    </location>
</feature>
<evidence type="ECO:0000256" key="2">
    <source>
        <dbReference type="ARBA" id="ARBA00004286"/>
    </source>
</evidence>
<dbReference type="SMART" id="SM00317">
    <property type="entry name" value="SET"/>
    <property type="match status" value="1"/>
</dbReference>
<reference evidence="11 12" key="1">
    <citation type="journal article" date="2019" name="Nat. Plants">
        <title>Stout camphor tree genome fills gaps in understanding of flowering plant genome evolution.</title>
        <authorList>
            <person name="Chaw S.M."/>
            <person name="Liu Y.C."/>
            <person name="Wu Y.W."/>
            <person name="Wang H.Y."/>
            <person name="Lin C.I."/>
            <person name="Wu C.S."/>
            <person name="Ke H.M."/>
            <person name="Chang L.Y."/>
            <person name="Hsu C.Y."/>
            <person name="Yang H.T."/>
            <person name="Sudianto E."/>
            <person name="Hsu M.H."/>
            <person name="Wu K.P."/>
            <person name="Wang L.N."/>
            <person name="Leebens-Mack J.H."/>
            <person name="Tsai I.J."/>
        </authorList>
    </citation>
    <scope>NUCLEOTIDE SEQUENCE [LARGE SCALE GENOMIC DNA]</scope>
    <source>
        <strain evidence="12">cv. Chaw 1501</strain>
        <tissue evidence="11">Young leaves</tissue>
    </source>
</reference>
<name>A0A443Q0I9_9MAGN</name>
<dbReference type="OrthoDB" id="308383at2759"/>
<dbReference type="PROSITE" id="PS50867">
    <property type="entry name" value="PRE_SET"/>
    <property type="match status" value="1"/>
</dbReference>
<dbReference type="GO" id="GO:0005694">
    <property type="term" value="C:chromosome"/>
    <property type="evidence" value="ECO:0007669"/>
    <property type="project" value="UniProtKB-SubCell"/>
</dbReference>
<dbReference type="InterPro" id="IPR001214">
    <property type="entry name" value="SET_dom"/>
</dbReference>
<keyword evidence="4 11" id="KW-0808">Transferase</keyword>
<dbReference type="PROSITE" id="PS51580">
    <property type="entry name" value="SAM_MT43_3"/>
    <property type="match status" value="1"/>
</dbReference>
<protein>
    <submittedName>
        <fullName evidence="11">Putative inactive histone-lysine N-methyltransferase SUVR2</fullName>
    </submittedName>
</protein>
<dbReference type="GO" id="GO:0008270">
    <property type="term" value="F:zinc ion binding"/>
    <property type="evidence" value="ECO:0007669"/>
    <property type="project" value="InterPro"/>
</dbReference>
<dbReference type="GO" id="GO:0032259">
    <property type="term" value="P:methylation"/>
    <property type="evidence" value="ECO:0007669"/>
    <property type="project" value="UniProtKB-KW"/>
</dbReference>
<evidence type="ECO:0000256" key="7">
    <source>
        <dbReference type="ARBA" id="ARBA00023242"/>
    </source>
</evidence>
<dbReference type="InterPro" id="IPR018848">
    <property type="entry name" value="WIYLD_domain"/>
</dbReference>
<dbReference type="Pfam" id="PF05033">
    <property type="entry name" value="Pre-SET"/>
    <property type="match status" value="1"/>
</dbReference>
<keyword evidence="5" id="KW-0479">Metal-binding</keyword>
<dbReference type="Pfam" id="PF00856">
    <property type="entry name" value="SET"/>
    <property type="match status" value="1"/>
</dbReference>
<dbReference type="STRING" id="337451.A0A443Q0I9"/>
<dbReference type="PROSITE" id="PS50280">
    <property type="entry name" value="SET"/>
    <property type="match status" value="1"/>
</dbReference>
<dbReference type="SUPFAM" id="SSF82199">
    <property type="entry name" value="SET domain"/>
    <property type="match status" value="1"/>
</dbReference>
<dbReference type="Gene3D" id="2.170.270.10">
    <property type="entry name" value="SET domain"/>
    <property type="match status" value="1"/>
</dbReference>
<evidence type="ECO:0000256" key="5">
    <source>
        <dbReference type="ARBA" id="ARBA00022723"/>
    </source>
</evidence>
<dbReference type="InterPro" id="IPR046341">
    <property type="entry name" value="SET_dom_sf"/>
</dbReference>
<evidence type="ECO:0000256" key="6">
    <source>
        <dbReference type="ARBA" id="ARBA00022833"/>
    </source>
</evidence>
<keyword evidence="6" id="KW-0862">Zinc</keyword>
<keyword evidence="3" id="KW-0158">Chromosome</keyword>
<keyword evidence="12" id="KW-1185">Reference proteome</keyword>
<feature type="compositionally biased region" description="Polar residues" evidence="8">
    <location>
        <begin position="487"/>
        <end position="496"/>
    </location>
</feature>
<dbReference type="Proteomes" id="UP000283530">
    <property type="component" value="Unassembled WGS sequence"/>
</dbReference>
<dbReference type="InterPro" id="IPR025776">
    <property type="entry name" value="SUVR4/1/2"/>
</dbReference>
<evidence type="ECO:0000256" key="1">
    <source>
        <dbReference type="ARBA" id="ARBA00004123"/>
    </source>
</evidence>
<comment type="caution">
    <text evidence="11">The sequence shown here is derived from an EMBL/GenBank/DDBJ whole genome shotgun (WGS) entry which is preliminary data.</text>
</comment>
<dbReference type="SMART" id="SM00468">
    <property type="entry name" value="PreSET"/>
    <property type="match status" value="1"/>
</dbReference>
<dbReference type="InterPro" id="IPR007728">
    <property type="entry name" value="Pre-SET_dom"/>
</dbReference>
<dbReference type="Pfam" id="PF10440">
    <property type="entry name" value="WIYLD"/>
    <property type="match status" value="1"/>
</dbReference>
<dbReference type="AlphaFoldDB" id="A0A443Q0I9"/>
<evidence type="ECO:0000256" key="8">
    <source>
        <dbReference type="SAM" id="MobiDB-lite"/>
    </source>
</evidence>
<dbReference type="InterPro" id="IPR043017">
    <property type="entry name" value="WIYLD_dom_sf"/>
</dbReference>
<dbReference type="FunFam" id="2.170.270.10:FF:000046">
    <property type="entry name" value="SET-domain containing protein lysine methyltransferase family protein"/>
    <property type="match status" value="1"/>
</dbReference>
<feature type="compositionally biased region" description="Basic and acidic residues" evidence="8">
    <location>
        <begin position="59"/>
        <end position="81"/>
    </location>
</feature>
<feature type="compositionally biased region" description="Basic and acidic residues" evidence="8">
    <location>
        <begin position="473"/>
        <end position="485"/>
    </location>
</feature>
<dbReference type="PANTHER" id="PTHR46450:SF24">
    <property type="entry name" value="HISTONE-LYSINE N-METHYLTRANSFERASE SUVR4"/>
    <property type="match status" value="1"/>
</dbReference>
<gene>
    <name evidence="11" type="ORF">CKAN_02592100</name>
</gene>
<feature type="domain" description="Pre-SET" evidence="10">
    <location>
        <begin position="572"/>
        <end position="675"/>
    </location>
</feature>
<keyword evidence="11" id="KW-0489">Methyltransferase</keyword>
<dbReference type="EMBL" id="QPKB01000012">
    <property type="protein sequence ID" value="RWR96530.1"/>
    <property type="molecule type" value="Genomic_DNA"/>
</dbReference>
<feature type="domain" description="SET" evidence="9">
    <location>
        <begin position="678"/>
        <end position="812"/>
    </location>
</feature>
<sequence length="851" mass="94904">MSRARVAQAFQAMKDIGISSKAVKPVLKNLLQLYDNNWELIEEENYRALADAIFEYEDSKEQEARNTTHEKTDREDMDKEAYGNGDLSPPRTRQRSRQEADHSSPSVSNPGIVIGEPYSKRRKMDEAISPQITCSQEETGPISSQTVGKGKRPAVVSPLACTSEKRTETVSLQASSGDKRSQPLLPQIPLREKTPVQERIPNTTCLKEPKVEPGIGLLPKGSQSTDHHSGVLVKPKCEPFTGDEVPISVIHPQRPHARMNEDQISKEGPFANSSSGQADAPDAFASRHAAVSAGEEDSVQRTACRNGANLELVSISEAPTANFEIASSASGEVKLSLTCNSDRLGFHTPSLDEVLKLVEDKCLRSYKILEPTFSVVKLMQEICQCFLELGTDSSDKRDKPVNITPTLDFLKKPDLQNVLGAKCHPFQGNFNQWGSSNGSSNSHSSPELMDTQVPRLLGLNGLQGCCTQPNQGDSRDGETEKDMNKNAECSESPNLNSQSLVPVQQHQFSFGDVRPLHDVNDIAKGEEKVRISLVNEVSSVQYPPSFYYIPQNIVYQNAYVNFSLARIGDEDCCSDCFGDCLSASIPCACARETGGEYAYTLDGRIKKQFLDECISMNRDPQKHRHFYCKDCPLERSKNEDQPDQCKGHLVRKFIKECWSKCGCSKQCGNRVVQRGITCNLQVFFTSEGKGWGLRTLEELPKGTFVCEYVGEVITNTELYNRNMQGTGNEKHHYPVLLDADWGSEGVLKDEEALCLDATFYGNVARFINHRCFDANLVEIPVEVETPDHHYYHLAFFTTRKVEALDELTWDYGIDFDDDSHPVKAFRCHCGSKYCRDMKRSTRAKSTALAQR</sequence>
<evidence type="ECO:0000259" key="10">
    <source>
        <dbReference type="PROSITE" id="PS50867"/>
    </source>
</evidence>
<dbReference type="GO" id="GO:0042054">
    <property type="term" value="F:histone methyltransferase activity"/>
    <property type="evidence" value="ECO:0007669"/>
    <property type="project" value="InterPro"/>
</dbReference>
<comment type="subcellular location">
    <subcellularLocation>
        <location evidence="2">Chromosome</location>
    </subcellularLocation>
    <subcellularLocation>
        <location evidence="1">Nucleus</location>
    </subcellularLocation>
</comment>
<feature type="region of interest" description="Disordered" evidence="8">
    <location>
        <begin position="467"/>
        <end position="496"/>
    </location>
</feature>
<accession>A0A443Q0I9</accession>
<evidence type="ECO:0000259" key="9">
    <source>
        <dbReference type="PROSITE" id="PS50280"/>
    </source>
</evidence>
<proteinExistence type="predicted"/>